<protein>
    <submittedName>
        <fullName evidence="1">Uncharacterized protein</fullName>
    </submittedName>
</protein>
<evidence type="ECO:0000313" key="2">
    <source>
        <dbReference type="Proteomes" id="UP000190074"/>
    </source>
</evidence>
<dbReference type="EMBL" id="FVGW01000038">
    <property type="protein sequence ID" value="SKN07643.1"/>
    <property type="molecule type" value="Genomic_DNA"/>
</dbReference>
<dbReference type="AlphaFoldDB" id="A0A1T8VRF4"/>
<dbReference type="Proteomes" id="UP000190074">
    <property type="component" value="Unassembled WGS sequence"/>
</dbReference>
<gene>
    <name evidence="1" type="ORF">SAMEA2259716_05855</name>
</gene>
<accession>A0A1T8VRF4</accession>
<evidence type="ECO:0000313" key="1">
    <source>
        <dbReference type="EMBL" id="SKN07643.1"/>
    </source>
</evidence>
<organism evidence="1 2">
    <name type="scientific">Mycobacteroides abscessus subsp. massiliense</name>
    <dbReference type="NCBI Taxonomy" id="1962118"/>
    <lineage>
        <taxon>Bacteria</taxon>
        <taxon>Bacillati</taxon>
        <taxon>Actinomycetota</taxon>
        <taxon>Actinomycetes</taxon>
        <taxon>Mycobacteriales</taxon>
        <taxon>Mycobacteriaceae</taxon>
        <taxon>Mycobacteroides</taxon>
        <taxon>Mycobacteroides abscessus</taxon>
    </lineage>
</organism>
<proteinExistence type="predicted"/>
<sequence>MTSSPEPNQYESVDGKPTVPGRIFAESDLKRIEAAFKTTPFLTDEISALRTPAPVYGAWLDKLGLPDLAERARTELAETTRAGDEFIQLCEEMNRSGRAAG</sequence>
<dbReference type="RefSeq" id="WP_079636397.1">
    <property type="nucleotide sequence ID" value="NZ_FVGW01000038.1"/>
</dbReference>
<name>A0A1T8VRF4_9MYCO</name>
<reference evidence="1 2" key="1">
    <citation type="submission" date="2016-11" db="EMBL/GenBank/DDBJ databases">
        <authorList>
            <consortium name="Pathogen Informatics"/>
        </authorList>
    </citation>
    <scope>NUCLEOTIDE SEQUENCE [LARGE SCALE GENOMIC DNA]</scope>
    <source>
        <strain evidence="1 2">911</strain>
    </source>
</reference>